<feature type="compositionally biased region" description="Polar residues" evidence="1">
    <location>
        <begin position="333"/>
        <end position="346"/>
    </location>
</feature>
<organism evidence="2">
    <name type="scientific">Tanacetum cinerariifolium</name>
    <name type="common">Dalmatian daisy</name>
    <name type="synonym">Chrysanthemum cinerariifolium</name>
    <dbReference type="NCBI Taxonomy" id="118510"/>
    <lineage>
        <taxon>Eukaryota</taxon>
        <taxon>Viridiplantae</taxon>
        <taxon>Streptophyta</taxon>
        <taxon>Embryophyta</taxon>
        <taxon>Tracheophyta</taxon>
        <taxon>Spermatophyta</taxon>
        <taxon>Magnoliopsida</taxon>
        <taxon>eudicotyledons</taxon>
        <taxon>Gunneridae</taxon>
        <taxon>Pentapetalae</taxon>
        <taxon>asterids</taxon>
        <taxon>campanulids</taxon>
        <taxon>Asterales</taxon>
        <taxon>Asteraceae</taxon>
        <taxon>Asteroideae</taxon>
        <taxon>Anthemideae</taxon>
        <taxon>Anthemidinae</taxon>
        <taxon>Tanacetum</taxon>
    </lineage>
</organism>
<accession>A0A699HJC8</accession>
<reference evidence="2" key="1">
    <citation type="journal article" date="2019" name="Sci. Rep.">
        <title>Draft genome of Tanacetum cinerariifolium, the natural source of mosquito coil.</title>
        <authorList>
            <person name="Yamashiro T."/>
            <person name="Shiraishi A."/>
            <person name="Satake H."/>
            <person name="Nakayama K."/>
        </authorList>
    </citation>
    <scope>NUCLEOTIDE SEQUENCE</scope>
</reference>
<protein>
    <recommendedName>
        <fullName evidence="3">Retrovirus-related Pol polyprotein from transposon TNT 1-94</fullName>
    </recommendedName>
</protein>
<gene>
    <name evidence="2" type="ORF">Tci_404564</name>
</gene>
<feature type="region of interest" description="Disordered" evidence="1">
    <location>
        <begin position="293"/>
        <end position="367"/>
    </location>
</feature>
<feature type="compositionally biased region" description="Basic and acidic residues" evidence="1">
    <location>
        <begin position="347"/>
        <end position="362"/>
    </location>
</feature>
<evidence type="ECO:0008006" key="3">
    <source>
        <dbReference type="Google" id="ProtNLM"/>
    </source>
</evidence>
<sequence>MKIDGMWSRYGVRTMVIRGYGGGGDMVFWYTTAYDLTAKAHPFMIDNQNDQISKRPLSFYHVIKLDATLGNLKFANKGTKDLVFGMPILEVMLNNEIKIYDDYSLYLAVYKGSKPVKATCRGSDVTLEVPDELTFKSSNNGAGVTLKVIEEQVTKKQAGEEEYGNGQGATKVSSNLTLSSVEFVSQFINDNPDVTINEVLKDLVEFEVQSMVDVPVTQAKPAKQVTRLEKKVHAMSNFNIPNAIDKLVKAHFKKVLPVDVPNISKIKMVKADKKSMPKYSSKPFDQASFDEFDQKEKRRDDQDQDPPTNVDKESKKKKRKDFNAPFSKKTKDQPTSSKKGTTLSKPSKSDKSMQAKETVKELDQEEAMDDEELAIDEVINTKEHPQDDADLVEFNDLMGSTIDFSYFIKYRPKKDKITKADLEGPIFKLLKGTYRSSIKLKYHLEQRYLAFFDQLDWTNLEGDRYDLSKPLPLQGPPGHLTILVEFFFNNDLEYLKNENKERKYVASVTKTKATRYLKEIVVRREDLNEYSFREANFSRLHLNDIEELLLLYVQRKIYNLTGDEIVHLVNALYIFTRSIVIQRRVEDMKLGVESYKKNLNITKPQTTCNGISFKEPYIRFHKLKEVFYLTKRKQKRLMRLDELYKFSDGTL</sequence>
<name>A0A699HJC8_TANCI</name>
<evidence type="ECO:0000256" key="1">
    <source>
        <dbReference type="SAM" id="MobiDB-lite"/>
    </source>
</evidence>
<proteinExistence type="predicted"/>
<evidence type="ECO:0000313" key="2">
    <source>
        <dbReference type="EMBL" id="GEY32590.1"/>
    </source>
</evidence>
<dbReference type="EMBL" id="BKCJ010169293">
    <property type="protein sequence ID" value="GEY32590.1"/>
    <property type="molecule type" value="Genomic_DNA"/>
</dbReference>
<dbReference type="AlphaFoldDB" id="A0A699HJC8"/>
<comment type="caution">
    <text evidence="2">The sequence shown here is derived from an EMBL/GenBank/DDBJ whole genome shotgun (WGS) entry which is preliminary data.</text>
</comment>